<proteinExistence type="inferred from homology"/>
<keyword evidence="4" id="KW-1185">Reference proteome</keyword>
<dbReference type="SUPFAM" id="SSF56281">
    <property type="entry name" value="Metallo-hydrolase/oxidoreductase"/>
    <property type="match status" value="1"/>
</dbReference>
<dbReference type="SMART" id="SM00849">
    <property type="entry name" value="Lactamase_B"/>
    <property type="match status" value="1"/>
</dbReference>
<accession>A0A1M5URK8</accession>
<dbReference type="Pfam" id="PF00753">
    <property type="entry name" value="Lactamase_B"/>
    <property type="match status" value="1"/>
</dbReference>
<dbReference type="EMBL" id="FQXE01000004">
    <property type="protein sequence ID" value="SHH65555.1"/>
    <property type="molecule type" value="Genomic_DNA"/>
</dbReference>
<reference evidence="3 4" key="1">
    <citation type="submission" date="2016-11" db="EMBL/GenBank/DDBJ databases">
        <authorList>
            <person name="Jaros S."/>
            <person name="Januszkiewicz K."/>
            <person name="Wedrychowicz H."/>
        </authorList>
    </citation>
    <scope>NUCLEOTIDE SEQUENCE [LARGE SCALE GENOMIC DNA]</scope>
    <source>
        <strain evidence="3 4">CGMCC 1.10190</strain>
    </source>
</reference>
<evidence type="ECO:0000313" key="3">
    <source>
        <dbReference type="EMBL" id="SHH65555.1"/>
    </source>
</evidence>
<dbReference type="InterPro" id="IPR036866">
    <property type="entry name" value="RibonucZ/Hydroxyglut_hydro"/>
</dbReference>
<organism evidence="3 4">
    <name type="scientific">Pollutimonas bauzanensis</name>
    <dbReference type="NCBI Taxonomy" id="658167"/>
    <lineage>
        <taxon>Bacteria</taxon>
        <taxon>Pseudomonadati</taxon>
        <taxon>Pseudomonadota</taxon>
        <taxon>Betaproteobacteria</taxon>
        <taxon>Burkholderiales</taxon>
        <taxon>Alcaligenaceae</taxon>
        <taxon>Pollutimonas</taxon>
    </lineage>
</organism>
<dbReference type="CDD" id="cd06262">
    <property type="entry name" value="metallo-hydrolase-like_MBL-fold"/>
    <property type="match status" value="1"/>
</dbReference>
<feature type="domain" description="Metallo-beta-lactamase" evidence="2">
    <location>
        <begin position="26"/>
        <end position="210"/>
    </location>
</feature>
<sequence>MKILSSGPYAIYMIGGGGMGVSHPTDAHIYVIDGGNEAAMIDAGSGIQPEWMCANLEKDGLAPERIRKIILTHTHWDHARGCAWWQRRSGAAILAHRLGREAVESGLWAESHIAKHGIPSEGAPVARSLEDGDEITVGGLRLKVIHTPGHSNDSISLLVQFGTQKVLFGGDTVFAEGGHGTVSAGTDFRAYLDSVRRLAALKIDALLPSHKQFVLSRAHEHVALLERKLAGRWTDVVASRVAFFPTWWLEHDPSLYDDARQPEAR</sequence>
<evidence type="ECO:0000256" key="1">
    <source>
        <dbReference type="ARBA" id="ARBA00005250"/>
    </source>
</evidence>
<evidence type="ECO:0000313" key="4">
    <source>
        <dbReference type="Proteomes" id="UP000184226"/>
    </source>
</evidence>
<protein>
    <submittedName>
        <fullName evidence="3">Glyoxylase, beta-lactamase superfamily II</fullName>
    </submittedName>
</protein>
<dbReference type="Proteomes" id="UP000184226">
    <property type="component" value="Unassembled WGS sequence"/>
</dbReference>
<gene>
    <name evidence="3" type="ORF">SAMN04488135_10486</name>
</gene>
<name>A0A1M5URK8_9BURK</name>
<dbReference type="GO" id="GO:0017001">
    <property type="term" value="P:antibiotic catabolic process"/>
    <property type="evidence" value="ECO:0007669"/>
    <property type="project" value="UniProtKB-ARBA"/>
</dbReference>
<comment type="similarity">
    <text evidence="1">Belongs to the metallo-beta-lactamase superfamily. Class-B beta-lactamase family.</text>
</comment>
<dbReference type="InterPro" id="IPR001279">
    <property type="entry name" value="Metallo-B-lactamas"/>
</dbReference>
<dbReference type="AlphaFoldDB" id="A0A1M5URK8"/>
<dbReference type="RefSeq" id="WP_073102777.1">
    <property type="nucleotide sequence ID" value="NZ_FQXE01000004.1"/>
</dbReference>
<dbReference type="Gene3D" id="3.60.15.10">
    <property type="entry name" value="Ribonuclease Z/Hydroxyacylglutathione hydrolase-like"/>
    <property type="match status" value="1"/>
</dbReference>
<dbReference type="STRING" id="658167.SAMN04488135_10486"/>
<dbReference type="PANTHER" id="PTHR42951">
    <property type="entry name" value="METALLO-BETA-LACTAMASE DOMAIN-CONTAINING"/>
    <property type="match status" value="1"/>
</dbReference>
<dbReference type="OrthoDB" id="9784009at2"/>
<dbReference type="PANTHER" id="PTHR42951:SF4">
    <property type="entry name" value="ACYL-COENZYME A THIOESTERASE MBLAC2"/>
    <property type="match status" value="1"/>
</dbReference>
<evidence type="ECO:0000259" key="2">
    <source>
        <dbReference type="SMART" id="SM00849"/>
    </source>
</evidence>
<dbReference type="InterPro" id="IPR050855">
    <property type="entry name" value="NDM-1-like"/>
</dbReference>